<evidence type="ECO:0000313" key="1">
    <source>
        <dbReference type="EMBL" id="KAH8008234.1"/>
    </source>
</evidence>
<sequence>MQMPPSISACQGLRVHVPCQFTFPHQASSEDPRGYWFKKESLGYPARSRSGRLVASSDKKAAIDRSAANRFQFVGDPKRGNCSFSITNAQREDEGRYYFRIEQGDLKYTYVNHDDQIHTSPAIFVSGCLPVVKE</sequence>
<dbReference type="Proteomes" id="UP000827872">
    <property type="component" value="Linkage Group LG06"/>
</dbReference>
<proteinExistence type="predicted"/>
<comment type="caution">
    <text evidence="1">The sequence shown here is derived from an EMBL/GenBank/DDBJ whole genome shotgun (WGS) entry which is preliminary data.</text>
</comment>
<evidence type="ECO:0000313" key="2">
    <source>
        <dbReference type="Proteomes" id="UP000827872"/>
    </source>
</evidence>
<accession>A0ACB8FT50</accession>
<protein>
    <submittedName>
        <fullName evidence="1">Uncharacterized protein</fullName>
    </submittedName>
</protein>
<reference evidence="1" key="1">
    <citation type="submission" date="2021-08" db="EMBL/GenBank/DDBJ databases">
        <title>The first chromosome-level gecko genome reveals the dynamic sex chromosomes of Neotropical dwarf geckos (Sphaerodactylidae: Sphaerodactylus).</title>
        <authorList>
            <person name="Pinto B.J."/>
            <person name="Keating S.E."/>
            <person name="Gamble T."/>
        </authorList>
    </citation>
    <scope>NUCLEOTIDE SEQUENCE</scope>
    <source>
        <strain evidence="1">TG3544</strain>
    </source>
</reference>
<organism evidence="1 2">
    <name type="scientific">Sphaerodactylus townsendi</name>
    <dbReference type="NCBI Taxonomy" id="933632"/>
    <lineage>
        <taxon>Eukaryota</taxon>
        <taxon>Metazoa</taxon>
        <taxon>Chordata</taxon>
        <taxon>Craniata</taxon>
        <taxon>Vertebrata</taxon>
        <taxon>Euteleostomi</taxon>
        <taxon>Lepidosauria</taxon>
        <taxon>Squamata</taxon>
        <taxon>Bifurcata</taxon>
        <taxon>Gekkota</taxon>
        <taxon>Sphaerodactylidae</taxon>
        <taxon>Sphaerodactylus</taxon>
    </lineage>
</organism>
<gene>
    <name evidence="1" type="ORF">K3G42_028477</name>
</gene>
<name>A0ACB8FT50_9SAUR</name>
<keyword evidence="2" id="KW-1185">Reference proteome</keyword>
<dbReference type="EMBL" id="CM037619">
    <property type="protein sequence ID" value="KAH8008234.1"/>
    <property type="molecule type" value="Genomic_DNA"/>
</dbReference>